<dbReference type="OrthoDB" id="410267at2759"/>
<feature type="transmembrane region" description="Helical" evidence="1">
    <location>
        <begin position="104"/>
        <end position="127"/>
    </location>
</feature>
<proteinExistence type="predicted"/>
<evidence type="ECO:0000313" key="3">
    <source>
        <dbReference type="Proteomes" id="UP000886998"/>
    </source>
</evidence>
<feature type="transmembrane region" description="Helical" evidence="1">
    <location>
        <begin position="510"/>
        <end position="530"/>
    </location>
</feature>
<dbReference type="InterPro" id="IPR036259">
    <property type="entry name" value="MFS_trans_sf"/>
</dbReference>
<dbReference type="EMBL" id="BMAV01012491">
    <property type="protein sequence ID" value="GFY59192.1"/>
    <property type="molecule type" value="Genomic_DNA"/>
</dbReference>
<dbReference type="Proteomes" id="UP000886998">
    <property type="component" value="Unassembled WGS sequence"/>
</dbReference>
<dbReference type="Gene3D" id="1.20.1250.20">
    <property type="entry name" value="MFS general substrate transporter like domains"/>
    <property type="match status" value="2"/>
</dbReference>
<comment type="caution">
    <text evidence="2">The sequence shown here is derived from an EMBL/GenBank/DDBJ whole genome shotgun (WGS) entry which is preliminary data.</text>
</comment>
<reference evidence="2" key="1">
    <citation type="submission" date="2020-08" db="EMBL/GenBank/DDBJ databases">
        <title>Multicomponent nature underlies the extraordinary mechanical properties of spider dragline silk.</title>
        <authorList>
            <person name="Kono N."/>
            <person name="Nakamura H."/>
            <person name="Mori M."/>
            <person name="Yoshida Y."/>
            <person name="Ohtoshi R."/>
            <person name="Malay A.D."/>
            <person name="Moran D.A.P."/>
            <person name="Tomita M."/>
            <person name="Numata K."/>
            <person name="Arakawa K."/>
        </authorList>
    </citation>
    <scope>NUCLEOTIDE SEQUENCE</scope>
</reference>
<accession>A0A8X7CAD5</accession>
<sequence>MKSRGVDSAESWKIAAASIIINFLILAPARLSGVLFVAFMDRYNVDREQASLPFTLCYILRTLPGPLAGYLAERFGLRRMSIIGCILSTIGVTACFIAEDIITVTIFLGGCYGIGYGFVCSLIPEFLNQYFDKHLAKANGLAMGGAGIGAFVIPPIVEILIHVYGVSGMLLIFGGMVFHSIPATMILRRADFAKKAKTIGDVQRSIEDGDNPQLPTVQEYTQSPNNIFSVTSSIKSVEKALQPDKSFSCAGIPENHLDSSYSINVVPFEASLVQNEKNTSFSLSKTNEQPSKLLTMNMQFSTNLQSERSKQAHKSDSPLLLNIRTVKSSVDIRDLAFDYKMKTEKVNSEKLIEPDALKAPKRKQTNSAVGTFRVFTDLAFLLIMLIQSTYFFIMFLIWTIVVDFVRDKGITPDEEVYFVMCLSLSDTLGRLGLGCVTDSGFLSKTNYSALCFFGMAVFCSLLPWTSGFVVILATLFTYGFISGGVMIIFPGMVTHFVHKDLRTMAMASRTVLNAPMSMTISPMIGYFRGHLGSYDWIFYIVTMLSLICSFSSWILPYIAKIRDRRIVEQTSNIAHRNVRA</sequence>
<keyword evidence="3" id="KW-1185">Reference proteome</keyword>
<gene>
    <name evidence="2" type="primary">AVEN_32663_1</name>
    <name evidence="2" type="ORF">TNIN_465871</name>
</gene>
<protein>
    <submittedName>
        <fullName evidence="2">Uncharacterized protein</fullName>
    </submittedName>
</protein>
<dbReference type="GO" id="GO:0008028">
    <property type="term" value="F:monocarboxylic acid transmembrane transporter activity"/>
    <property type="evidence" value="ECO:0007669"/>
    <property type="project" value="TreeGrafter"/>
</dbReference>
<keyword evidence="1" id="KW-0812">Transmembrane</keyword>
<feature type="transmembrane region" description="Helical" evidence="1">
    <location>
        <begin position="163"/>
        <end position="187"/>
    </location>
</feature>
<feature type="transmembrane region" description="Helical" evidence="1">
    <location>
        <begin position="139"/>
        <end position="157"/>
    </location>
</feature>
<feature type="transmembrane region" description="Helical" evidence="1">
    <location>
        <begin position="12"/>
        <end position="40"/>
    </location>
</feature>
<feature type="transmembrane region" description="Helical" evidence="1">
    <location>
        <begin position="416"/>
        <end position="433"/>
    </location>
</feature>
<feature type="transmembrane region" description="Helical" evidence="1">
    <location>
        <begin position="536"/>
        <end position="559"/>
    </location>
</feature>
<feature type="transmembrane region" description="Helical" evidence="1">
    <location>
        <begin position="445"/>
        <end position="464"/>
    </location>
</feature>
<evidence type="ECO:0000313" key="2">
    <source>
        <dbReference type="EMBL" id="GFY59192.1"/>
    </source>
</evidence>
<evidence type="ECO:0000256" key="1">
    <source>
        <dbReference type="SAM" id="Phobius"/>
    </source>
</evidence>
<dbReference type="PANTHER" id="PTHR11360:SF303">
    <property type="entry name" value="MAJOR FACILITATOR SUPERFAMILY (MFS) PROFILE DOMAIN-CONTAINING PROTEIN"/>
    <property type="match status" value="1"/>
</dbReference>
<keyword evidence="1" id="KW-1133">Transmembrane helix</keyword>
<dbReference type="PANTHER" id="PTHR11360">
    <property type="entry name" value="MONOCARBOXYLATE TRANSPORTER"/>
    <property type="match status" value="1"/>
</dbReference>
<dbReference type="Pfam" id="PF07690">
    <property type="entry name" value="MFS_1"/>
    <property type="match status" value="1"/>
</dbReference>
<dbReference type="CDD" id="cd06174">
    <property type="entry name" value="MFS"/>
    <property type="match status" value="1"/>
</dbReference>
<name>A0A8X7CAD5_9ARAC</name>
<dbReference type="AlphaFoldDB" id="A0A8X7CAD5"/>
<dbReference type="SUPFAM" id="SSF103473">
    <property type="entry name" value="MFS general substrate transporter"/>
    <property type="match status" value="1"/>
</dbReference>
<organism evidence="2 3">
    <name type="scientific">Trichonephila inaurata madagascariensis</name>
    <dbReference type="NCBI Taxonomy" id="2747483"/>
    <lineage>
        <taxon>Eukaryota</taxon>
        <taxon>Metazoa</taxon>
        <taxon>Ecdysozoa</taxon>
        <taxon>Arthropoda</taxon>
        <taxon>Chelicerata</taxon>
        <taxon>Arachnida</taxon>
        <taxon>Araneae</taxon>
        <taxon>Araneomorphae</taxon>
        <taxon>Entelegynae</taxon>
        <taxon>Araneoidea</taxon>
        <taxon>Nephilidae</taxon>
        <taxon>Trichonephila</taxon>
        <taxon>Trichonephila inaurata</taxon>
    </lineage>
</organism>
<feature type="transmembrane region" description="Helical" evidence="1">
    <location>
        <begin position="470"/>
        <end position="489"/>
    </location>
</feature>
<dbReference type="InterPro" id="IPR011701">
    <property type="entry name" value="MFS"/>
</dbReference>
<feature type="transmembrane region" description="Helical" evidence="1">
    <location>
        <begin position="79"/>
        <end position="98"/>
    </location>
</feature>
<dbReference type="InterPro" id="IPR050327">
    <property type="entry name" value="Proton-linked_MCT"/>
</dbReference>
<feature type="transmembrane region" description="Helical" evidence="1">
    <location>
        <begin position="378"/>
        <end position="401"/>
    </location>
</feature>
<keyword evidence="1" id="KW-0472">Membrane</keyword>